<dbReference type="RefSeq" id="WP_034174105.1">
    <property type="nucleotide sequence ID" value="NZ_CADEUB010000012.1"/>
</dbReference>
<evidence type="ECO:0000313" key="2">
    <source>
        <dbReference type="Proteomes" id="UP000244809"/>
    </source>
</evidence>
<organism evidence="1 2">
    <name type="scientific">Burkholderia cenocepacia</name>
    <dbReference type="NCBI Taxonomy" id="95486"/>
    <lineage>
        <taxon>Bacteria</taxon>
        <taxon>Pseudomonadati</taxon>
        <taxon>Pseudomonadota</taxon>
        <taxon>Betaproteobacteria</taxon>
        <taxon>Burkholderiales</taxon>
        <taxon>Burkholderiaceae</taxon>
        <taxon>Burkholderia</taxon>
        <taxon>Burkholderia cepacia complex</taxon>
    </lineage>
</organism>
<accession>A0AA43YWU0</accession>
<dbReference type="AlphaFoldDB" id="A0AA43YWU0"/>
<proteinExistence type="predicted"/>
<dbReference type="Proteomes" id="UP000244809">
    <property type="component" value="Chromosome 3"/>
</dbReference>
<sequence length="71" mass="8407">MPVTSFRIPFLEVYDFVNEVNGWSASVHIDASPTIADREISETDSSVLPFFAFVDDRFFEQHPRWRKFRRP</sequence>
<reference evidence="1 2" key="1">
    <citation type="submission" date="2017-04" db="EMBL/GenBank/DDBJ databases">
        <title>Complete genome sequence of Burkholderia cenocepacia PC184 Midwest clone.</title>
        <authorList>
            <person name="Mulks M.H."/>
            <person name="Cooper V.S."/>
        </authorList>
    </citation>
    <scope>NUCLEOTIDE SEQUENCE [LARGE SCALE GENOMIC DNA]</scope>
    <source>
        <strain evidence="1 2">PC184 Mulks</strain>
    </source>
</reference>
<name>A0AA43YWU0_9BURK</name>
<evidence type="ECO:0000313" key="1">
    <source>
        <dbReference type="EMBL" id="AWG33197.1"/>
    </source>
</evidence>
<protein>
    <submittedName>
        <fullName evidence="1">Uncharacterized protein</fullName>
    </submittedName>
</protein>
<dbReference type="EMBL" id="CP021069">
    <property type="protein sequence ID" value="AWG33197.1"/>
    <property type="molecule type" value="Genomic_DNA"/>
</dbReference>
<gene>
    <name evidence="1" type="ORF">B9Z07_31665</name>
</gene>